<keyword evidence="2" id="KW-1185">Reference proteome</keyword>
<dbReference type="RefSeq" id="WP_396640502.1">
    <property type="nucleotide sequence ID" value="NZ_JBIQWL010000003.1"/>
</dbReference>
<sequence>MPDQEDIVTDKELAQDEAIIDAEALIGALEDDELGPIDYIVVEFPAGESNLNGEALAELAALVEAGTIRVLDFVLVHKNEDESIDVVEIEDLDDLGPLGTIAASLAEVLAEDDLVHISAAMEPGSTAGILVWENTWAAPFAVAVRRNGGQLIASDRIPTQALIASMTSEGE</sequence>
<protein>
    <submittedName>
        <fullName evidence="1">DUF6325 family protein</fullName>
    </submittedName>
</protein>
<dbReference type="InterPro" id="IPR046288">
    <property type="entry name" value="DUF6325"/>
</dbReference>
<accession>A0ABW7Q6R2</accession>
<reference evidence="1 2" key="1">
    <citation type="submission" date="2024-09" db="EMBL/GenBank/DDBJ databases">
        <authorList>
            <person name="Pan X."/>
        </authorList>
    </citation>
    <scope>NUCLEOTIDE SEQUENCE [LARGE SCALE GENOMIC DNA]</scope>
    <source>
        <strain evidence="1 2">B2969</strain>
    </source>
</reference>
<gene>
    <name evidence="1" type="ORF">ACH3VR_09285</name>
</gene>
<evidence type="ECO:0000313" key="2">
    <source>
        <dbReference type="Proteomes" id="UP001610861"/>
    </source>
</evidence>
<dbReference type="Proteomes" id="UP001610861">
    <property type="component" value="Unassembled WGS sequence"/>
</dbReference>
<dbReference type="EMBL" id="JBIQWL010000003">
    <property type="protein sequence ID" value="MFH8250541.1"/>
    <property type="molecule type" value="Genomic_DNA"/>
</dbReference>
<dbReference type="Pfam" id="PF19850">
    <property type="entry name" value="DUF6325"/>
    <property type="match status" value="1"/>
</dbReference>
<organism evidence="1 2">
    <name type="scientific">Microbacterium alkaliflavum</name>
    <dbReference type="NCBI Taxonomy" id="3248839"/>
    <lineage>
        <taxon>Bacteria</taxon>
        <taxon>Bacillati</taxon>
        <taxon>Actinomycetota</taxon>
        <taxon>Actinomycetes</taxon>
        <taxon>Micrococcales</taxon>
        <taxon>Microbacteriaceae</taxon>
        <taxon>Microbacterium</taxon>
    </lineage>
</organism>
<evidence type="ECO:0000313" key="1">
    <source>
        <dbReference type="EMBL" id="MFH8250541.1"/>
    </source>
</evidence>
<name>A0ABW7Q6R2_9MICO</name>
<proteinExistence type="predicted"/>
<comment type="caution">
    <text evidence="1">The sequence shown here is derived from an EMBL/GenBank/DDBJ whole genome shotgun (WGS) entry which is preliminary data.</text>
</comment>